<dbReference type="PANTHER" id="PTHR30576:SF10">
    <property type="entry name" value="SLL5057 PROTEIN"/>
    <property type="match status" value="1"/>
</dbReference>
<dbReference type="InterPro" id="IPR003362">
    <property type="entry name" value="Bact_transf"/>
</dbReference>
<dbReference type="Pfam" id="PF13727">
    <property type="entry name" value="CoA_binding_3"/>
    <property type="match status" value="1"/>
</dbReference>
<evidence type="ECO:0000313" key="10">
    <source>
        <dbReference type="Proteomes" id="UP000321261"/>
    </source>
</evidence>
<reference evidence="9 10" key="1">
    <citation type="submission" date="2019-06" db="EMBL/GenBank/DDBJ databases">
        <title>Sequencing the genomes of 1000 actinobacteria strains.</title>
        <authorList>
            <person name="Klenk H.-P."/>
        </authorList>
    </citation>
    <scope>NUCLEOTIDE SEQUENCE [LARGE SCALE GENOMIC DNA]</scope>
    <source>
        <strain evidence="9 10">DSM 45671</strain>
    </source>
</reference>
<dbReference type="AlphaFoldDB" id="A0A561SVS1"/>
<name>A0A561SVS1_9PSEU</name>
<dbReference type="EMBL" id="VIWU01000001">
    <property type="protein sequence ID" value="TWF78966.1"/>
    <property type="molecule type" value="Genomic_DNA"/>
</dbReference>
<evidence type="ECO:0000256" key="6">
    <source>
        <dbReference type="ARBA" id="ARBA00023136"/>
    </source>
</evidence>
<evidence type="ECO:0000256" key="1">
    <source>
        <dbReference type="ARBA" id="ARBA00004141"/>
    </source>
</evidence>
<feature type="transmembrane region" description="Helical" evidence="7">
    <location>
        <begin position="59"/>
        <end position="79"/>
    </location>
</feature>
<dbReference type="PANTHER" id="PTHR30576">
    <property type="entry name" value="COLANIC BIOSYNTHESIS UDP-GLUCOSE LIPID CARRIER TRANSFERASE"/>
    <property type="match status" value="1"/>
</dbReference>
<keyword evidence="10" id="KW-1185">Reference proteome</keyword>
<protein>
    <submittedName>
        <fullName evidence="9">Exopolysaccharide biosynthesis polyprenyl glycosylphosphotransferase</fullName>
    </submittedName>
</protein>
<dbReference type="Proteomes" id="UP000321261">
    <property type="component" value="Unassembled WGS sequence"/>
</dbReference>
<dbReference type="GO" id="GO:0016020">
    <property type="term" value="C:membrane"/>
    <property type="evidence" value="ECO:0007669"/>
    <property type="project" value="UniProtKB-SubCell"/>
</dbReference>
<evidence type="ECO:0000256" key="2">
    <source>
        <dbReference type="ARBA" id="ARBA00006464"/>
    </source>
</evidence>
<keyword evidence="5 7" id="KW-1133">Transmembrane helix</keyword>
<feature type="transmembrane region" description="Helical" evidence="7">
    <location>
        <begin position="32"/>
        <end position="53"/>
    </location>
</feature>
<comment type="caution">
    <text evidence="9">The sequence shown here is derived from an EMBL/GenBank/DDBJ whole genome shotgun (WGS) entry which is preliminary data.</text>
</comment>
<keyword evidence="3 9" id="KW-0808">Transferase</keyword>
<keyword evidence="6 7" id="KW-0472">Membrane</keyword>
<evidence type="ECO:0000256" key="5">
    <source>
        <dbReference type="ARBA" id="ARBA00022989"/>
    </source>
</evidence>
<evidence type="ECO:0000256" key="7">
    <source>
        <dbReference type="SAM" id="Phobius"/>
    </source>
</evidence>
<evidence type="ECO:0000256" key="4">
    <source>
        <dbReference type="ARBA" id="ARBA00022692"/>
    </source>
</evidence>
<evidence type="ECO:0000313" key="9">
    <source>
        <dbReference type="EMBL" id="TWF78966.1"/>
    </source>
</evidence>
<proteinExistence type="inferred from homology"/>
<dbReference type="Pfam" id="PF02397">
    <property type="entry name" value="Bac_transf"/>
    <property type="match status" value="1"/>
</dbReference>
<accession>A0A561SVS1</accession>
<gene>
    <name evidence="9" type="ORF">FHX44_114892</name>
</gene>
<dbReference type="NCBIfam" id="TIGR03025">
    <property type="entry name" value="EPS_sugtrans"/>
    <property type="match status" value="1"/>
</dbReference>
<feature type="transmembrane region" description="Helical" evidence="7">
    <location>
        <begin position="302"/>
        <end position="322"/>
    </location>
</feature>
<sequence>MNGRRLLTGTSVQVEPVRDPGRPAWEQQYRTLVIASDVFGVAVAVLVGNLLGLGNVVPVLGDVAPGVGILAGLLTLAALTASRAWDVRVLGHGSEEFSRLIKGFVISAVVLGMLGLALLATAARPWVFGLIPFAGALATIGRLVLRVRLHRRRRRGQCLVPVLAIGTTASVADLIERTRRDDTVGWVVAGVCTPTGTGADGTDHISGVPVLGDLDAAGEVVSRGEHRVVAVCRTPGWSARRLHEFAWRLEGVGADLVVDPGLMDVAGPRLHVEPVDGMPLLRLTKPVFTGVPWMVKHCYDRLSAVVLIVLLLPVLLAVAIAIKLDDRGPVLFRQTRIGRHGREFRMLKFRSMVVDAEQRLESLVEQNEGAGPLFKMRADPRVTRVGALMRRYSLDELPQLLNVAAGTMALVGPRPPLPVEVANYGADARRRLLVKPGLTGLWQIGGRSDLSWNESVRLDLRYVENWSPALDLLILWKTLGIVLRGHGAY</sequence>
<keyword evidence="4 7" id="KW-0812">Transmembrane</keyword>
<comment type="similarity">
    <text evidence="2">Belongs to the bacterial sugar transferase family.</text>
</comment>
<organism evidence="9 10">
    <name type="scientific">Pseudonocardia hierapolitana</name>
    <dbReference type="NCBI Taxonomy" id="1128676"/>
    <lineage>
        <taxon>Bacteria</taxon>
        <taxon>Bacillati</taxon>
        <taxon>Actinomycetota</taxon>
        <taxon>Actinomycetes</taxon>
        <taxon>Pseudonocardiales</taxon>
        <taxon>Pseudonocardiaceae</taxon>
        <taxon>Pseudonocardia</taxon>
    </lineage>
</organism>
<comment type="subcellular location">
    <subcellularLocation>
        <location evidence="1">Membrane</location>
        <topology evidence="1">Multi-pass membrane protein</topology>
    </subcellularLocation>
</comment>
<feature type="transmembrane region" description="Helical" evidence="7">
    <location>
        <begin position="100"/>
        <end position="120"/>
    </location>
</feature>
<feature type="domain" description="Bacterial sugar transferase" evidence="8">
    <location>
        <begin position="296"/>
        <end position="483"/>
    </location>
</feature>
<dbReference type="OrthoDB" id="9808602at2"/>
<evidence type="ECO:0000256" key="3">
    <source>
        <dbReference type="ARBA" id="ARBA00022679"/>
    </source>
</evidence>
<dbReference type="InterPro" id="IPR017475">
    <property type="entry name" value="EPS_sugar_tfrase"/>
</dbReference>
<feature type="transmembrane region" description="Helical" evidence="7">
    <location>
        <begin position="126"/>
        <end position="145"/>
    </location>
</feature>
<evidence type="ECO:0000259" key="8">
    <source>
        <dbReference type="Pfam" id="PF02397"/>
    </source>
</evidence>
<dbReference type="GO" id="GO:0016780">
    <property type="term" value="F:phosphotransferase activity, for other substituted phosphate groups"/>
    <property type="evidence" value="ECO:0007669"/>
    <property type="project" value="TreeGrafter"/>
</dbReference>